<reference evidence="3 4" key="1">
    <citation type="submission" date="2019-08" db="EMBL/GenBank/DDBJ databases">
        <title>Genome of Aequorivita antarctica SW49 (type strain).</title>
        <authorList>
            <person name="Bowman J.P."/>
        </authorList>
    </citation>
    <scope>NUCLEOTIDE SEQUENCE [LARGE SCALE GENOMIC DNA]</scope>
    <source>
        <strain evidence="3 4">SW49</strain>
    </source>
</reference>
<feature type="compositionally biased region" description="Polar residues" evidence="1">
    <location>
        <begin position="295"/>
        <end position="308"/>
    </location>
</feature>
<feature type="region of interest" description="Disordered" evidence="1">
    <location>
        <begin position="295"/>
        <end position="314"/>
    </location>
</feature>
<dbReference type="RefSeq" id="WP_111845740.1">
    <property type="nucleotide sequence ID" value="NZ_UEGI01000024.1"/>
</dbReference>
<feature type="signal peptide" evidence="2">
    <location>
        <begin position="1"/>
        <end position="19"/>
    </location>
</feature>
<evidence type="ECO:0000313" key="3">
    <source>
        <dbReference type="EMBL" id="TXD72609.1"/>
    </source>
</evidence>
<protein>
    <submittedName>
        <fullName evidence="3">Curlin</fullName>
    </submittedName>
</protein>
<dbReference type="AlphaFoldDB" id="A0A5C6YZR6"/>
<feature type="chain" id="PRO_5022823620" evidence="2">
    <location>
        <begin position="20"/>
        <end position="480"/>
    </location>
</feature>
<proteinExistence type="predicted"/>
<keyword evidence="4" id="KW-1185">Reference proteome</keyword>
<dbReference type="EMBL" id="VORT01000008">
    <property type="protein sequence ID" value="TXD72609.1"/>
    <property type="molecule type" value="Genomic_DNA"/>
</dbReference>
<keyword evidence="2" id="KW-0732">Signal</keyword>
<accession>A0A5C6YZR6</accession>
<comment type="caution">
    <text evidence="3">The sequence shown here is derived from an EMBL/GenBank/DDBJ whole genome shotgun (WGS) entry which is preliminary data.</text>
</comment>
<feature type="region of interest" description="Disordered" evidence="1">
    <location>
        <begin position="111"/>
        <end position="156"/>
    </location>
</feature>
<dbReference type="OrthoDB" id="931766at2"/>
<feature type="compositionally biased region" description="Polar residues" evidence="1">
    <location>
        <begin position="129"/>
        <end position="144"/>
    </location>
</feature>
<evidence type="ECO:0000256" key="2">
    <source>
        <dbReference type="SAM" id="SignalP"/>
    </source>
</evidence>
<gene>
    <name evidence="3" type="ORF">ESU54_12420</name>
</gene>
<name>A0A5C6YZR6_9FLAO</name>
<evidence type="ECO:0000313" key="4">
    <source>
        <dbReference type="Proteomes" id="UP000321497"/>
    </source>
</evidence>
<dbReference type="Proteomes" id="UP000321497">
    <property type="component" value="Unassembled WGS sequence"/>
</dbReference>
<sequence length="480" mass="50354">MKKLIFSAFALLAGTFAFAQLNPAPYGPQYVGPAPTATLQPALPGAAAGANTGLSVQNGNANKVRVQQAGTSQSVYTFQDDGTGTGGNQAKVMQTGAVQAISGVENAAEVLQSGSDNRSQTKQEGDYNSAITRQGQNNLSSSGNKAGIRQGTGQQAENNVAVVDQDGENNEGSIQQTYDNSEAWTIQNGNANQSMVNQNAGPNGTAGHYAYTEQLGNDNQNAIMQSGDGQSNWAFAYQTGDNNLSKQVQDQSDMVDSGFVNYALVDQGANQDGLISGIKTSLDAVDSRINDDALNGTTTNSVALQNQDGGDLDAESHQYGNANHSEQYQSGYGNDAYILQNSYGTGNYGRQDQIGTESTAGLAQVGSGNKAWQRQADDNNIVMSTQVGNGNLLNTFQDGNGNRGITSQYGTDNAALLVQRGGHSYTIEQDGTGNQANILQLGPNGNFNTDGIDCSFLDPNNPTMNYPDLDFNLSDICSGC</sequence>
<organism evidence="3 4">
    <name type="scientific">Aequorivita antarctica</name>
    <dbReference type="NCBI Taxonomy" id="153266"/>
    <lineage>
        <taxon>Bacteria</taxon>
        <taxon>Pseudomonadati</taxon>
        <taxon>Bacteroidota</taxon>
        <taxon>Flavobacteriia</taxon>
        <taxon>Flavobacteriales</taxon>
        <taxon>Flavobacteriaceae</taxon>
        <taxon>Aequorivita</taxon>
    </lineage>
</organism>
<evidence type="ECO:0000256" key="1">
    <source>
        <dbReference type="SAM" id="MobiDB-lite"/>
    </source>
</evidence>